<dbReference type="Pfam" id="PF09997">
    <property type="entry name" value="DUF2238"/>
    <property type="match status" value="1"/>
</dbReference>
<evidence type="ECO:0008006" key="4">
    <source>
        <dbReference type="Google" id="ProtNLM"/>
    </source>
</evidence>
<feature type="transmembrane region" description="Helical" evidence="1">
    <location>
        <begin position="32"/>
        <end position="52"/>
    </location>
</feature>
<feature type="transmembrane region" description="Helical" evidence="1">
    <location>
        <begin position="163"/>
        <end position="182"/>
    </location>
</feature>
<reference evidence="2 3" key="1">
    <citation type="submission" date="2022-10" db="EMBL/GenBank/DDBJ databases">
        <title>Description of Fervidibacillus gen. nov. in the family Fervidibacillaceae fam. nov. with two species, Fervidibacillus albus sp. nov., and Fervidibacillus halotolerans sp. nov., isolated from tidal flat sediments.</title>
        <authorList>
            <person name="Kwon K.K."/>
            <person name="Yang S.-H."/>
        </authorList>
    </citation>
    <scope>NUCLEOTIDE SEQUENCE [LARGE SCALE GENOMIC DNA]</scope>
    <source>
        <strain evidence="2 3">DSM 23332</strain>
    </source>
</reference>
<evidence type="ECO:0000313" key="3">
    <source>
        <dbReference type="Proteomes" id="UP001208656"/>
    </source>
</evidence>
<proteinExistence type="predicted"/>
<keyword evidence="1" id="KW-0472">Membrane</keyword>
<sequence>MKRKAIIGISLFYSIICLILAIVLFINGTHNFGLVALSGIALGLFPIGIMIFTKFELGLPLICFYILFLFGSQILGSIANFYQHFVWWDLLLHFISGILLACLAIDLYKKLLPRDTVYELSTWFIFIFIFSFSIMGGVLWEIYEYLADVLFDMNLQHGNADTMSDLITDGAGGLVVAIWVLFRSRKNRVADV</sequence>
<protein>
    <recommendedName>
        <fullName evidence="4">Membrane-spanning protein</fullName>
    </recommendedName>
</protein>
<keyword evidence="1" id="KW-0812">Transmembrane</keyword>
<feature type="transmembrane region" description="Helical" evidence="1">
    <location>
        <begin position="59"/>
        <end position="79"/>
    </location>
</feature>
<feature type="transmembrane region" description="Helical" evidence="1">
    <location>
        <begin position="120"/>
        <end position="143"/>
    </location>
</feature>
<dbReference type="Proteomes" id="UP001208656">
    <property type="component" value="Unassembled WGS sequence"/>
</dbReference>
<dbReference type="InterPro" id="IPR014509">
    <property type="entry name" value="YjdF-like"/>
</dbReference>
<name>A0ABT2WH60_9BACI</name>
<feature type="transmembrane region" description="Helical" evidence="1">
    <location>
        <begin position="7"/>
        <end position="26"/>
    </location>
</feature>
<dbReference type="EMBL" id="JAOUSE010000017">
    <property type="protein sequence ID" value="MCU9594286.1"/>
    <property type="molecule type" value="Genomic_DNA"/>
</dbReference>
<comment type="caution">
    <text evidence="2">The sequence shown here is derived from an EMBL/GenBank/DDBJ whole genome shotgun (WGS) entry which is preliminary data.</text>
</comment>
<evidence type="ECO:0000313" key="2">
    <source>
        <dbReference type="EMBL" id="MCU9594286.1"/>
    </source>
</evidence>
<dbReference type="RefSeq" id="WP_263061491.1">
    <property type="nucleotide sequence ID" value="NZ_JAOUSE010000017.1"/>
</dbReference>
<organism evidence="2 3">
    <name type="scientific">Pallidibacillus thermolactis</name>
    <dbReference type="NCBI Taxonomy" id="251051"/>
    <lineage>
        <taxon>Bacteria</taxon>
        <taxon>Bacillati</taxon>
        <taxon>Bacillota</taxon>
        <taxon>Bacilli</taxon>
        <taxon>Bacillales</taxon>
        <taxon>Bacillaceae</taxon>
        <taxon>Pallidibacillus</taxon>
    </lineage>
</organism>
<keyword evidence="3" id="KW-1185">Reference proteome</keyword>
<gene>
    <name evidence="2" type="ORF">OEV82_07425</name>
</gene>
<keyword evidence="1" id="KW-1133">Transmembrane helix</keyword>
<accession>A0ABT2WH60</accession>
<feature type="transmembrane region" description="Helical" evidence="1">
    <location>
        <begin position="85"/>
        <end position="108"/>
    </location>
</feature>
<evidence type="ECO:0000256" key="1">
    <source>
        <dbReference type="SAM" id="Phobius"/>
    </source>
</evidence>